<dbReference type="Pfam" id="PF01301">
    <property type="entry name" value="Glyco_hydro_35"/>
    <property type="match status" value="1"/>
</dbReference>
<dbReference type="InterPro" id="IPR001944">
    <property type="entry name" value="Glycoside_Hdrlase_35"/>
</dbReference>
<keyword evidence="5 7" id="KW-0378">Hydrolase</keyword>
<dbReference type="EC" id="3.2.1.23" evidence="3 7"/>
<name>A0A402A3N1_9CHLR</name>
<comment type="caution">
    <text evidence="11">The sequence shown here is derived from an EMBL/GenBank/DDBJ whole genome shotgun (WGS) entry which is preliminary data.</text>
</comment>
<feature type="domain" description="Beta-galactosidase galactose-binding" evidence="10">
    <location>
        <begin position="598"/>
        <end position="675"/>
    </location>
</feature>
<dbReference type="PRINTS" id="PR00742">
    <property type="entry name" value="GLHYDRLASE35"/>
</dbReference>
<keyword evidence="4" id="KW-0732">Signal</keyword>
<organism evidence="11 12">
    <name type="scientific">Tengunoibacter tsumagoiensis</name>
    <dbReference type="NCBI Taxonomy" id="2014871"/>
    <lineage>
        <taxon>Bacteria</taxon>
        <taxon>Bacillati</taxon>
        <taxon>Chloroflexota</taxon>
        <taxon>Ktedonobacteria</taxon>
        <taxon>Ktedonobacterales</taxon>
        <taxon>Dictyobacteraceae</taxon>
        <taxon>Tengunoibacter</taxon>
    </lineage>
</organism>
<evidence type="ECO:0000259" key="10">
    <source>
        <dbReference type="Pfam" id="PF21467"/>
    </source>
</evidence>
<proteinExistence type="inferred from homology"/>
<accession>A0A402A3N1</accession>
<feature type="domain" description="Glycoside hydrolase 35 catalytic" evidence="9">
    <location>
        <begin position="13"/>
        <end position="314"/>
    </location>
</feature>
<keyword evidence="12" id="KW-1185">Reference proteome</keyword>
<gene>
    <name evidence="11" type="ORF">KTT_34600</name>
</gene>
<dbReference type="Proteomes" id="UP000287352">
    <property type="component" value="Unassembled WGS sequence"/>
</dbReference>
<dbReference type="EMBL" id="BIFR01000001">
    <property type="protein sequence ID" value="GCE13601.1"/>
    <property type="molecule type" value="Genomic_DNA"/>
</dbReference>
<dbReference type="FunFam" id="3.20.20.80:FF:000006">
    <property type="entry name" value="Beta-galactosidase"/>
    <property type="match status" value="1"/>
</dbReference>
<dbReference type="InterPro" id="IPR031330">
    <property type="entry name" value="Gly_Hdrlase_35_cat"/>
</dbReference>
<evidence type="ECO:0000256" key="1">
    <source>
        <dbReference type="ARBA" id="ARBA00001412"/>
    </source>
</evidence>
<dbReference type="InterPro" id="IPR017853">
    <property type="entry name" value="GH"/>
</dbReference>
<evidence type="ECO:0000256" key="7">
    <source>
        <dbReference type="RuleBase" id="RU000675"/>
    </source>
</evidence>
<reference evidence="12" key="1">
    <citation type="submission" date="2018-12" db="EMBL/GenBank/DDBJ databases">
        <title>Tengunoibacter tsumagoiensis gen. nov., sp. nov., Dictyobacter kobayashii sp. nov., D. alpinus sp. nov., and D. joshuensis sp. nov. and description of Dictyobacteraceae fam. nov. within the order Ktedonobacterales isolated from Tengu-no-mugimeshi.</title>
        <authorList>
            <person name="Wang C.M."/>
            <person name="Zheng Y."/>
            <person name="Sakai Y."/>
            <person name="Toyoda A."/>
            <person name="Minakuchi Y."/>
            <person name="Abe K."/>
            <person name="Yokota A."/>
            <person name="Yabe S."/>
        </authorList>
    </citation>
    <scope>NUCLEOTIDE SEQUENCE [LARGE SCALE GENOMIC DNA]</scope>
    <source>
        <strain evidence="12">Uno3</strain>
    </source>
</reference>
<keyword evidence="6 7" id="KW-0326">Glycosidase</keyword>
<evidence type="ECO:0000313" key="11">
    <source>
        <dbReference type="EMBL" id="GCE13601.1"/>
    </source>
</evidence>
<evidence type="ECO:0000313" key="12">
    <source>
        <dbReference type="Proteomes" id="UP000287352"/>
    </source>
</evidence>
<evidence type="ECO:0000256" key="5">
    <source>
        <dbReference type="ARBA" id="ARBA00022801"/>
    </source>
</evidence>
<dbReference type="PANTHER" id="PTHR23421">
    <property type="entry name" value="BETA-GALACTOSIDASE RELATED"/>
    <property type="match status" value="1"/>
</dbReference>
<dbReference type="RefSeq" id="WP_126581113.1">
    <property type="nucleotide sequence ID" value="NZ_BIFR01000001.1"/>
</dbReference>
<evidence type="ECO:0000256" key="6">
    <source>
        <dbReference type="ARBA" id="ARBA00023295"/>
    </source>
</evidence>
<dbReference type="Pfam" id="PF21467">
    <property type="entry name" value="BetaGal_gal-bd"/>
    <property type="match status" value="1"/>
</dbReference>
<dbReference type="InterPro" id="IPR008979">
    <property type="entry name" value="Galactose-bd-like_sf"/>
</dbReference>
<protein>
    <recommendedName>
        <fullName evidence="3 7">Beta-galactosidase</fullName>
        <ecNumber evidence="3 7">3.2.1.23</ecNumber>
    </recommendedName>
</protein>
<dbReference type="PROSITE" id="PS01182">
    <property type="entry name" value="GLYCOSYL_HYDROL_F35"/>
    <property type="match status" value="1"/>
</dbReference>
<comment type="catalytic activity">
    <reaction evidence="1 7">
        <text>Hydrolysis of terminal non-reducing beta-D-galactose residues in beta-D-galactosides.</text>
        <dbReference type="EC" id="3.2.1.23"/>
    </reaction>
</comment>
<dbReference type="InterPro" id="IPR048913">
    <property type="entry name" value="BetaGal_gal-bd"/>
</dbReference>
<comment type="similarity">
    <text evidence="2 8">Belongs to the glycosyl hydrolase 35 family.</text>
</comment>
<dbReference type="SUPFAM" id="SSF51445">
    <property type="entry name" value="(Trans)glycosidases"/>
    <property type="match status" value="1"/>
</dbReference>
<evidence type="ECO:0000259" key="9">
    <source>
        <dbReference type="Pfam" id="PF01301"/>
    </source>
</evidence>
<evidence type="ECO:0000256" key="2">
    <source>
        <dbReference type="ARBA" id="ARBA00009809"/>
    </source>
</evidence>
<dbReference type="InterPro" id="IPR019801">
    <property type="entry name" value="Glyco_hydro_35_CS"/>
</dbReference>
<sequence>MAISPISYDSRAILIHGERTLLLSGAIHYPRSTPTMWPELMKRSKEAGLNTIETYVFWNLHEVQEGQFDFSDRLNLYHFCELAQEHGLHVILRIGPYICAETNYGGFPAWLREVPEIQMRTYNQPFMQAMERWVRFLVNYVRPLFADQGGPIILAQLENEYNLIGARYGDEGKRYLQWVSDLGADLQLGVPLIMCVGAAQGAIETMNGFYSHDQIEDHFAKHPDQPAIWTENWPGWYDTFSHPHHVRTPEDVAYGVARFIAAGGTGVNYYMWHGGTNFGRESMYLQTTSYDFTAPLNEFGDHTTKSRHLGRLHELLYSYSSLLLTEEQPAQYTLGELQRAYVYGENADALVFLCNDNFEEAPVAWAQTTYTLPPRSVLILSKGQQIFHSAEIKAEDRVEQTFNIEPQAISHISWCAEPRPQHWPETLQQPLVSTTPIEQLTYTHDQTDYCWYTTDLFVSVDQTGPGTLTLTGVADVVHVFVNGELQATTQTPLTEDRGALDGPHFTQTFTFTLEPGHHKLELLCCSLGLIKGDWMIDANMVEERKGLWGNARWNGRTLEGPWSIQPGLAGEQTALFGAGATLATWEDAGPKAIASPLYWWKIAFTRPTTEGALVVDLTGMRKGLAWLNGRCIGRYWLVAGNAPANLWHKNIILTESSEEPSQRYYHLPAEWLQEQNTLVLFEELGGNPASVTINSIEYK</sequence>
<dbReference type="Gene3D" id="3.20.20.80">
    <property type="entry name" value="Glycosidases"/>
    <property type="match status" value="1"/>
</dbReference>
<dbReference type="OrthoDB" id="9813184at2"/>
<evidence type="ECO:0000256" key="4">
    <source>
        <dbReference type="ARBA" id="ARBA00022729"/>
    </source>
</evidence>
<evidence type="ECO:0000256" key="8">
    <source>
        <dbReference type="RuleBase" id="RU003679"/>
    </source>
</evidence>
<dbReference type="Gene3D" id="2.60.120.260">
    <property type="entry name" value="Galactose-binding domain-like"/>
    <property type="match status" value="2"/>
</dbReference>
<dbReference type="SUPFAM" id="SSF49785">
    <property type="entry name" value="Galactose-binding domain-like"/>
    <property type="match status" value="2"/>
</dbReference>
<dbReference type="AlphaFoldDB" id="A0A402A3N1"/>
<dbReference type="GO" id="GO:0004565">
    <property type="term" value="F:beta-galactosidase activity"/>
    <property type="evidence" value="ECO:0007669"/>
    <property type="project" value="UniProtKB-EC"/>
</dbReference>
<evidence type="ECO:0000256" key="3">
    <source>
        <dbReference type="ARBA" id="ARBA00012756"/>
    </source>
</evidence>
<dbReference type="GO" id="GO:0005975">
    <property type="term" value="P:carbohydrate metabolic process"/>
    <property type="evidence" value="ECO:0007669"/>
    <property type="project" value="InterPro"/>
</dbReference>